<dbReference type="Gene3D" id="2.60.40.790">
    <property type="match status" value="1"/>
</dbReference>
<proteinExistence type="predicted"/>
<dbReference type="SUPFAM" id="SSF49764">
    <property type="entry name" value="HSP20-like chaperones"/>
    <property type="match status" value="1"/>
</dbReference>
<evidence type="ECO:0008006" key="3">
    <source>
        <dbReference type="Google" id="ProtNLM"/>
    </source>
</evidence>
<accession>A0A7W1XCP1</accession>
<comment type="caution">
    <text evidence="1">The sequence shown here is derived from an EMBL/GenBank/DDBJ whole genome shotgun (WGS) entry which is preliminary data.</text>
</comment>
<keyword evidence="2" id="KW-1185">Reference proteome</keyword>
<evidence type="ECO:0000313" key="1">
    <source>
        <dbReference type="EMBL" id="MBA4544234.1"/>
    </source>
</evidence>
<dbReference type="EMBL" id="JACEIP010000032">
    <property type="protein sequence ID" value="MBA4544234.1"/>
    <property type="molecule type" value="Genomic_DNA"/>
</dbReference>
<dbReference type="RefSeq" id="WP_033101296.1">
    <property type="nucleotide sequence ID" value="NZ_JACEIP010000032.1"/>
</dbReference>
<dbReference type="OrthoDB" id="1806521at2"/>
<dbReference type="AlphaFoldDB" id="A0A7W1XCP1"/>
<evidence type="ECO:0000313" key="2">
    <source>
        <dbReference type="Proteomes" id="UP000530514"/>
    </source>
</evidence>
<dbReference type="CDD" id="cd00298">
    <property type="entry name" value="ACD_sHsps_p23-like"/>
    <property type="match status" value="1"/>
</dbReference>
<dbReference type="Proteomes" id="UP000530514">
    <property type="component" value="Unassembled WGS sequence"/>
</dbReference>
<reference evidence="1 2" key="1">
    <citation type="submission" date="2020-07" db="EMBL/GenBank/DDBJ databases">
        <authorList>
            <person name="Feng H."/>
        </authorList>
    </citation>
    <scope>NUCLEOTIDE SEQUENCE [LARGE SCALE GENOMIC DNA]</scope>
    <source>
        <strain evidence="2">s-11</strain>
    </source>
</reference>
<dbReference type="InterPro" id="IPR008978">
    <property type="entry name" value="HSP20-like_chaperone"/>
</dbReference>
<protein>
    <recommendedName>
        <fullName evidence="3">Hsp20/alpha crystallin family protein</fullName>
    </recommendedName>
</protein>
<name>A0A7W1XCP1_9BACL</name>
<gene>
    <name evidence="1" type="ORF">H1164_15365</name>
</gene>
<organism evidence="1 2">
    <name type="scientific">Thermoactinomyces daqus</name>
    <dbReference type="NCBI Taxonomy" id="1329516"/>
    <lineage>
        <taxon>Bacteria</taxon>
        <taxon>Bacillati</taxon>
        <taxon>Bacillota</taxon>
        <taxon>Bacilli</taxon>
        <taxon>Bacillales</taxon>
        <taxon>Thermoactinomycetaceae</taxon>
        <taxon>Thermoactinomyces</taxon>
    </lineage>
</organism>
<sequence>MREDKNIWGFHWEEMNRMFQEASGGTGRSLFSVDFNWMEEIIKTSLDKAFSENHDLQKSYSIPKQYHISEQNDKMVVQVPTPENTDVKDIRLFLDVNRLMITGINEDKELITLPVRGDCEGSEAHYKNGMLEIYIPKDKRNNFTEIMIQHA</sequence>